<comment type="caution">
    <text evidence="4">The sequence shown here is derived from an EMBL/GenBank/DDBJ whole genome shotgun (WGS) entry which is preliminary data.</text>
</comment>
<dbReference type="EMBL" id="PQXM01000631">
    <property type="protein sequence ID" value="TGO71004.1"/>
    <property type="molecule type" value="Genomic_DNA"/>
</dbReference>
<dbReference type="GO" id="GO:0016491">
    <property type="term" value="F:oxidoreductase activity"/>
    <property type="evidence" value="ECO:0007669"/>
    <property type="project" value="UniProtKB-KW"/>
</dbReference>
<accession>A0A4Z1JCQ5</accession>
<evidence type="ECO:0000256" key="3">
    <source>
        <dbReference type="ARBA" id="ARBA00023002"/>
    </source>
</evidence>
<dbReference type="InterPro" id="IPR036188">
    <property type="entry name" value="FAD/NAD-bd_sf"/>
</dbReference>
<keyword evidence="3" id="KW-0560">Oxidoreductase</keyword>
<dbReference type="PANTHER" id="PTHR46720">
    <property type="entry name" value="HYDROXYLASE, PUTATIVE (AFU_ORTHOLOGUE AFUA_3G01460)-RELATED"/>
    <property type="match status" value="1"/>
</dbReference>
<proteinExistence type="predicted"/>
<dbReference type="PANTHER" id="PTHR46720:SF3">
    <property type="entry name" value="FAD-BINDING DOMAIN-CONTAINING PROTEIN-RELATED"/>
    <property type="match status" value="1"/>
</dbReference>
<evidence type="ECO:0000313" key="4">
    <source>
        <dbReference type="EMBL" id="TGO71004.1"/>
    </source>
</evidence>
<dbReference type="AlphaFoldDB" id="A0A4Z1JCQ5"/>
<reference evidence="4 5" key="1">
    <citation type="submission" date="2017-12" db="EMBL/GenBank/DDBJ databases">
        <title>Comparative genomics of Botrytis spp.</title>
        <authorList>
            <person name="Valero-Jimenez C.A."/>
            <person name="Tapia P."/>
            <person name="Veloso J."/>
            <person name="Silva-Moreno E."/>
            <person name="Staats M."/>
            <person name="Valdes J.H."/>
            <person name="Van Kan J.A.L."/>
        </authorList>
    </citation>
    <scope>NUCLEOTIDE SEQUENCE [LARGE SCALE GENOMIC DNA]</scope>
    <source>
        <strain evidence="4 5">Be9601</strain>
    </source>
</reference>
<dbReference type="Proteomes" id="UP000297229">
    <property type="component" value="Unassembled WGS sequence"/>
</dbReference>
<evidence type="ECO:0000313" key="5">
    <source>
        <dbReference type="Proteomes" id="UP000297229"/>
    </source>
</evidence>
<name>A0A4Z1JCQ5_9HELO</name>
<dbReference type="GO" id="GO:0044550">
    <property type="term" value="P:secondary metabolite biosynthetic process"/>
    <property type="evidence" value="ECO:0007669"/>
    <property type="project" value="TreeGrafter"/>
</dbReference>
<evidence type="ECO:0000256" key="1">
    <source>
        <dbReference type="ARBA" id="ARBA00022630"/>
    </source>
</evidence>
<sequence>MEARDLRSKELYFVFLDGYHDNGSEPSKVLFSLYSWEYSNSVRYIVLFFFSFLNKLVRFIPEDIPGFCKRVADESDDQGLIILYFADCTTVTAEAVIGADDVKSHVRPPTLGLGNRESHACYSYKCVYRGRRTIENAIAELGEDMAANTEMHLGLDGHVITLPVDEGKL</sequence>
<organism evidence="4 5">
    <name type="scientific">Botrytis elliptica</name>
    <dbReference type="NCBI Taxonomy" id="278938"/>
    <lineage>
        <taxon>Eukaryota</taxon>
        <taxon>Fungi</taxon>
        <taxon>Dikarya</taxon>
        <taxon>Ascomycota</taxon>
        <taxon>Pezizomycotina</taxon>
        <taxon>Leotiomycetes</taxon>
        <taxon>Helotiales</taxon>
        <taxon>Sclerotiniaceae</taxon>
        <taxon>Botrytis</taxon>
    </lineage>
</organism>
<dbReference type="Gene3D" id="3.50.50.60">
    <property type="entry name" value="FAD/NAD(P)-binding domain"/>
    <property type="match status" value="1"/>
</dbReference>
<keyword evidence="2" id="KW-0274">FAD</keyword>
<keyword evidence="5" id="KW-1185">Reference proteome</keyword>
<keyword evidence="1" id="KW-0285">Flavoprotein</keyword>
<gene>
    <name evidence="4" type="ORF">BELL_0633g00060</name>
</gene>
<dbReference type="STRING" id="278938.A0A4Z1JCQ5"/>
<protein>
    <submittedName>
        <fullName evidence="4">Uncharacterized protein</fullName>
    </submittedName>
</protein>
<dbReference type="InterPro" id="IPR051104">
    <property type="entry name" value="FAD_monoxygenase"/>
</dbReference>
<evidence type="ECO:0000256" key="2">
    <source>
        <dbReference type="ARBA" id="ARBA00022827"/>
    </source>
</evidence>